<dbReference type="Gene3D" id="2.30.110.10">
    <property type="entry name" value="Electron Transport, Fmn-binding Protein, Chain A"/>
    <property type="match status" value="1"/>
</dbReference>
<comment type="caution">
    <text evidence="2">The sequence shown here is derived from an EMBL/GenBank/DDBJ whole genome shotgun (WGS) entry which is preliminary data.</text>
</comment>
<proteinExistence type="predicted"/>
<feature type="compositionally biased region" description="Pro residues" evidence="1">
    <location>
        <begin position="153"/>
        <end position="165"/>
    </location>
</feature>
<accession>A0ABP4H507</accession>
<feature type="region of interest" description="Disordered" evidence="1">
    <location>
        <begin position="143"/>
        <end position="186"/>
    </location>
</feature>
<dbReference type="Proteomes" id="UP001500282">
    <property type="component" value="Unassembled WGS sequence"/>
</dbReference>
<dbReference type="SUPFAM" id="SSF50475">
    <property type="entry name" value="FMN-binding split barrel"/>
    <property type="match status" value="1"/>
</dbReference>
<evidence type="ECO:0008006" key="4">
    <source>
        <dbReference type="Google" id="ProtNLM"/>
    </source>
</evidence>
<dbReference type="Pfam" id="PF12900">
    <property type="entry name" value="Pyridox_ox_2"/>
    <property type="match status" value="1"/>
</dbReference>
<gene>
    <name evidence="2" type="ORF">GCM10009579_05620</name>
</gene>
<keyword evidence="3" id="KW-1185">Reference proteome</keyword>
<feature type="compositionally biased region" description="Basic and acidic residues" evidence="1">
    <location>
        <begin position="170"/>
        <end position="186"/>
    </location>
</feature>
<evidence type="ECO:0000313" key="2">
    <source>
        <dbReference type="EMBL" id="GAA1250753.1"/>
    </source>
</evidence>
<evidence type="ECO:0000256" key="1">
    <source>
        <dbReference type="SAM" id="MobiDB-lite"/>
    </source>
</evidence>
<evidence type="ECO:0000313" key="3">
    <source>
        <dbReference type="Proteomes" id="UP001500282"/>
    </source>
</evidence>
<dbReference type="EMBL" id="BAAAIH010000002">
    <property type="protein sequence ID" value="GAA1250753.1"/>
    <property type="molecule type" value="Genomic_DNA"/>
</dbReference>
<dbReference type="InterPro" id="IPR024747">
    <property type="entry name" value="Pyridox_Oxase-rel"/>
</dbReference>
<dbReference type="InterPro" id="IPR012349">
    <property type="entry name" value="Split_barrel_FMN-bd"/>
</dbReference>
<sequence length="186" mass="19854">MTGRPLPPGPGTRMVELDRSASITLLTGVSMGRVGFTHQALPVIRPVNHLVNDDGDIVIRTHAGAALLATASASEVVVYEADQIDETTHTGWSVMVTGTASRVTDPQALSRYRTELTPWINTETEHVVRIRAEFVTGYRLASTASRGERGGPGGPPYGPDGPSPGPGRRHTLEASDRRGPRPEGRS</sequence>
<organism evidence="2 3">
    <name type="scientific">Streptomyces javensis</name>
    <dbReference type="NCBI Taxonomy" id="114698"/>
    <lineage>
        <taxon>Bacteria</taxon>
        <taxon>Bacillati</taxon>
        <taxon>Actinomycetota</taxon>
        <taxon>Actinomycetes</taxon>
        <taxon>Kitasatosporales</taxon>
        <taxon>Streptomycetaceae</taxon>
        <taxon>Streptomyces</taxon>
        <taxon>Streptomyces violaceusniger group</taxon>
    </lineage>
</organism>
<reference evidence="3" key="1">
    <citation type="journal article" date="2019" name="Int. J. Syst. Evol. Microbiol.">
        <title>The Global Catalogue of Microorganisms (GCM) 10K type strain sequencing project: providing services to taxonomists for standard genome sequencing and annotation.</title>
        <authorList>
            <consortium name="The Broad Institute Genomics Platform"/>
            <consortium name="The Broad Institute Genome Sequencing Center for Infectious Disease"/>
            <person name="Wu L."/>
            <person name="Ma J."/>
        </authorList>
    </citation>
    <scope>NUCLEOTIDE SEQUENCE [LARGE SCALE GENOMIC DNA]</scope>
    <source>
        <strain evidence="3">JCM 11448</strain>
    </source>
</reference>
<name>A0ABP4H507_9ACTN</name>
<protein>
    <recommendedName>
        <fullName evidence="4">Pyridoxamine 5'-phosphate oxidase</fullName>
    </recommendedName>
</protein>